<sequence>MSAGSADSATVTLLNRLRLGARLATAFATVIVLLLVVMATAILTAARQGAAASRMEQTQQFVELLKDAKFSSADFNGWQTAYAFDALRGVADAAQDTGASRAAFLTSIRTFQTTVATATTSATSTATRTELESIATLAAQFLTVDTQIAELYRRDTTAARTAANVLVIGQEIEIFQQIGTHLDTVAAAAGTDFAAARSSATAAQRTGDALIWSAGTVAALIAAGLALVVTRSVTRPVDSVRRRLVLLADGDLASPVIVTGRDEIAAMATALRQSLSALGTAMRTIDGSATSLAAAAASPTRRSAPRASPRTSPPSRWPPSTPPTASARHSRPPRSWPGCPATCTPSSPGSATSPERRAGPVPARCAPVAWMPA</sequence>
<dbReference type="CDD" id="cd06225">
    <property type="entry name" value="HAMP"/>
    <property type="match status" value="1"/>
</dbReference>
<evidence type="ECO:0000256" key="4">
    <source>
        <dbReference type="SAM" id="Phobius"/>
    </source>
</evidence>
<keyword evidence="4" id="KW-0472">Membrane</keyword>
<evidence type="ECO:0000313" key="6">
    <source>
        <dbReference type="EMBL" id="GIE70573.1"/>
    </source>
</evidence>
<protein>
    <recommendedName>
        <fullName evidence="5">HAMP domain-containing protein</fullName>
    </recommendedName>
</protein>
<dbReference type="InterPro" id="IPR003660">
    <property type="entry name" value="HAMP_dom"/>
</dbReference>
<evidence type="ECO:0000256" key="2">
    <source>
        <dbReference type="ARBA" id="ARBA00022989"/>
    </source>
</evidence>
<feature type="compositionally biased region" description="Polar residues" evidence="3">
    <location>
        <begin position="343"/>
        <end position="353"/>
    </location>
</feature>
<evidence type="ECO:0000256" key="1">
    <source>
        <dbReference type="ARBA" id="ARBA00022692"/>
    </source>
</evidence>
<feature type="transmembrane region" description="Helical" evidence="4">
    <location>
        <begin position="209"/>
        <end position="229"/>
    </location>
</feature>
<name>A0ABQ4BIT1_9ACTN</name>
<proteinExistence type="predicted"/>
<keyword evidence="2 4" id="KW-1133">Transmembrane helix</keyword>
<evidence type="ECO:0000259" key="5">
    <source>
        <dbReference type="PROSITE" id="PS50885"/>
    </source>
</evidence>
<comment type="caution">
    <text evidence="6">The sequence shown here is derived from an EMBL/GenBank/DDBJ whole genome shotgun (WGS) entry which is preliminary data.</text>
</comment>
<dbReference type="SUPFAM" id="SSF158472">
    <property type="entry name" value="HAMP domain-like"/>
    <property type="match status" value="1"/>
</dbReference>
<dbReference type="PANTHER" id="PTHR32089">
    <property type="entry name" value="METHYL-ACCEPTING CHEMOTAXIS PROTEIN MCPB"/>
    <property type="match status" value="1"/>
</dbReference>
<feature type="domain" description="HAMP" evidence="5">
    <location>
        <begin position="231"/>
        <end position="283"/>
    </location>
</feature>
<dbReference type="Gene3D" id="6.10.340.10">
    <property type="match status" value="1"/>
</dbReference>
<dbReference type="Proteomes" id="UP000624709">
    <property type="component" value="Unassembled WGS sequence"/>
</dbReference>
<evidence type="ECO:0000256" key="3">
    <source>
        <dbReference type="SAM" id="MobiDB-lite"/>
    </source>
</evidence>
<reference evidence="6 7" key="1">
    <citation type="submission" date="2021-01" db="EMBL/GenBank/DDBJ databases">
        <title>Whole genome shotgun sequence of Actinoplanes palleronii NBRC 14916.</title>
        <authorList>
            <person name="Komaki H."/>
            <person name="Tamura T."/>
        </authorList>
    </citation>
    <scope>NUCLEOTIDE SEQUENCE [LARGE SCALE GENOMIC DNA]</scope>
    <source>
        <strain evidence="6 7">NBRC 14916</strain>
    </source>
</reference>
<evidence type="ECO:0000313" key="7">
    <source>
        <dbReference type="Proteomes" id="UP000624709"/>
    </source>
</evidence>
<gene>
    <name evidence="6" type="ORF">Apa02nite_066810</name>
</gene>
<dbReference type="EMBL" id="BOMS01000107">
    <property type="protein sequence ID" value="GIE70573.1"/>
    <property type="molecule type" value="Genomic_DNA"/>
</dbReference>
<feature type="compositionally biased region" description="Low complexity" evidence="3">
    <location>
        <begin position="292"/>
        <end position="310"/>
    </location>
</feature>
<feature type="region of interest" description="Disordered" evidence="3">
    <location>
        <begin position="292"/>
        <end position="373"/>
    </location>
</feature>
<dbReference type="SMART" id="SM00304">
    <property type="entry name" value="HAMP"/>
    <property type="match status" value="1"/>
</dbReference>
<dbReference type="Pfam" id="PF00672">
    <property type="entry name" value="HAMP"/>
    <property type="match status" value="1"/>
</dbReference>
<feature type="transmembrane region" description="Helical" evidence="4">
    <location>
        <begin position="23"/>
        <end position="46"/>
    </location>
</feature>
<accession>A0ABQ4BIT1</accession>
<dbReference type="PROSITE" id="PS50885">
    <property type="entry name" value="HAMP"/>
    <property type="match status" value="1"/>
</dbReference>
<keyword evidence="1 4" id="KW-0812">Transmembrane</keyword>
<feature type="compositionally biased region" description="Pro residues" evidence="3">
    <location>
        <begin position="311"/>
        <end position="322"/>
    </location>
</feature>
<keyword evidence="7" id="KW-1185">Reference proteome</keyword>
<dbReference type="PANTHER" id="PTHR32089:SF112">
    <property type="entry name" value="LYSOZYME-LIKE PROTEIN-RELATED"/>
    <property type="match status" value="1"/>
</dbReference>
<organism evidence="6 7">
    <name type="scientific">Actinoplanes palleronii</name>
    <dbReference type="NCBI Taxonomy" id="113570"/>
    <lineage>
        <taxon>Bacteria</taxon>
        <taxon>Bacillati</taxon>
        <taxon>Actinomycetota</taxon>
        <taxon>Actinomycetes</taxon>
        <taxon>Micromonosporales</taxon>
        <taxon>Micromonosporaceae</taxon>
        <taxon>Actinoplanes</taxon>
    </lineage>
</organism>